<protein>
    <submittedName>
        <fullName evidence="2">Uncharacterized protein</fullName>
    </submittedName>
</protein>
<feature type="region of interest" description="Disordered" evidence="1">
    <location>
        <begin position="73"/>
        <end position="141"/>
    </location>
</feature>
<organism evidence="2 3">
    <name type="scientific">Pleurodeles waltl</name>
    <name type="common">Iberian ribbed newt</name>
    <dbReference type="NCBI Taxonomy" id="8319"/>
    <lineage>
        <taxon>Eukaryota</taxon>
        <taxon>Metazoa</taxon>
        <taxon>Chordata</taxon>
        <taxon>Craniata</taxon>
        <taxon>Vertebrata</taxon>
        <taxon>Euteleostomi</taxon>
        <taxon>Amphibia</taxon>
        <taxon>Batrachia</taxon>
        <taxon>Caudata</taxon>
        <taxon>Salamandroidea</taxon>
        <taxon>Salamandridae</taxon>
        <taxon>Pleurodelinae</taxon>
        <taxon>Pleurodeles</taxon>
    </lineage>
</organism>
<name>A0AAV7NPT2_PLEWA</name>
<accession>A0AAV7NPT2</accession>
<dbReference type="AlphaFoldDB" id="A0AAV7NPT2"/>
<evidence type="ECO:0000313" key="3">
    <source>
        <dbReference type="Proteomes" id="UP001066276"/>
    </source>
</evidence>
<keyword evidence="3" id="KW-1185">Reference proteome</keyword>
<sequence>MGGGGAVPVGKEGPITESAMLLTVAERLRGSSLSLFAATGFSRGVGLWGTASLFGLTNMDCAGSNIGDTAQQYPGGIVGSGQVDPDIDDTAANEGTHREGGGVFKPTKSSPGESADSPKDGQNQQRSGAAETTSEQRRLSR</sequence>
<dbReference type="EMBL" id="JANPWB010000012">
    <property type="protein sequence ID" value="KAJ1114800.1"/>
    <property type="molecule type" value="Genomic_DNA"/>
</dbReference>
<comment type="caution">
    <text evidence="2">The sequence shown here is derived from an EMBL/GenBank/DDBJ whole genome shotgun (WGS) entry which is preliminary data.</text>
</comment>
<evidence type="ECO:0000313" key="2">
    <source>
        <dbReference type="EMBL" id="KAJ1114800.1"/>
    </source>
</evidence>
<dbReference type="Proteomes" id="UP001066276">
    <property type="component" value="Chromosome 8"/>
</dbReference>
<proteinExistence type="predicted"/>
<feature type="compositionally biased region" description="Polar residues" evidence="1">
    <location>
        <begin position="120"/>
        <end position="133"/>
    </location>
</feature>
<reference evidence="2" key="1">
    <citation type="journal article" date="2022" name="bioRxiv">
        <title>Sequencing and chromosome-scale assembly of the giantPleurodeles waltlgenome.</title>
        <authorList>
            <person name="Brown T."/>
            <person name="Elewa A."/>
            <person name="Iarovenko S."/>
            <person name="Subramanian E."/>
            <person name="Araus A.J."/>
            <person name="Petzold A."/>
            <person name="Susuki M."/>
            <person name="Suzuki K.-i.T."/>
            <person name="Hayashi T."/>
            <person name="Toyoda A."/>
            <person name="Oliveira C."/>
            <person name="Osipova E."/>
            <person name="Leigh N.D."/>
            <person name="Simon A."/>
            <person name="Yun M.H."/>
        </authorList>
    </citation>
    <scope>NUCLEOTIDE SEQUENCE</scope>
    <source>
        <strain evidence="2">20211129_DDA</strain>
        <tissue evidence="2">Liver</tissue>
    </source>
</reference>
<evidence type="ECO:0000256" key="1">
    <source>
        <dbReference type="SAM" id="MobiDB-lite"/>
    </source>
</evidence>
<gene>
    <name evidence="2" type="ORF">NDU88_003031</name>
</gene>